<dbReference type="EMBL" id="MGGD01000008">
    <property type="protein sequence ID" value="OGM21478.1"/>
    <property type="molecule type" value="Genomic_DNA"/>
</dbReference>
<organism evidence="5 6">
    <name type="scientific">Candidatus Woesebacteria bacterium RIFCSPHIGHO2_01_FULL_38_26b</name>
    <dbReference type="NCBI Taxonomy" id="1802491"/>
    <lineage>
        <taxon>Bacteria</taxon>
        <taxon>Candidatus Woeseibacteriota</taxon>
    </lineage>
</organism>
<evidence type="ECO:0000256" key="3">
    <source>
        <dbReference type="ARBA" id="ARBA00023052"/>
    </source>
</evidence>
<evidence type="ECO:0000256" key="2">
    <source>
        <dbReference type="ARBA" id="ARBA00007131"/>
    </source>
</evidence>
<dbReference type="PANTHER" id="PTHR47514:SF1">
    <property type="entry name" value="TRANSKETOLASE N-TERMINAL SECTION-RELATED"/>
    <property type="match status" value="1"/>
</dbReference>
<dbReference type="Proteomes" id="UP000176741">
    <property type="component" value="Unassembled WGS sequence"/>
</dbReference>
<evidence type="ECO:0000313" key="6">
    <source>
        <dbReference type="Proteomes" id="UP000176741"/>
    </source>
</evidence>
<dbReference type="SUPFAM" id="SSF52518">
    <property type="entry name" value="Thiamin diphosphate-binding fold (THDP-binding)"/>
    <property type="match status" value="1"/>
</dbReference>
<dbReference type="Pfam" id="PF00456">
    <property type="entry name" value="Transketolase_N"/>
    <property type="match status" value="1"/>
</dbReference>
<proteinExistence type="inferred from homology"/>
<comment type="cofactor">
    <cofactor evidence="1">
        <name>thiamine diphosphate</name>
        <dbReference type="ChEBI" id="CHEBI:58937"/>
    </cofactor>
</comment>
<evidence type="ECO:0000259" key="4">
    <source>
        <dbReference type="Pfam" id="PF00456"/>
    </source>
</evidence>
<comment type="similarity">
    <text evidence="2">Belongs to the transketolase family.</text>
</comment>
<dbReference type="InterPro" id="IPR029061">
    <property type="entry name" value="THDP-binding"/>
</dbReference>
<protein>
    <recommendedName>
        <fullName evidence="4">Transketolase N-terminal domain-containing protein</fullName>
    </recommendedName>
</protein>
<sequence>MKNYFLTKEQRETRRRILELSFKRGQSHIGSCLSCVDLIHAIYKIKKRNEKFVLSNGHAGFAYYVILEKFGYLKKNKTEKLHVHPDRNQKSGIDVSTGSLGQGLPIAVGIALANRKENVYCIISDGESTEGSIWEALRIASENRLGNLKIILNANGWGAYSRINIGILKKRLEAFGCKVVSTNGHNLGALQKALKSKSDGKPLLIFAKTTVEQLPFLRGQDAHYYIMKEEDYKLALNILK</sequence>
<evidence type="ECO:0000256" key="1">
    <source>
        <dbReference type="ARBA" id="ARBA00001964"/>
    </source>
</evidence>
<dbReference type="Gene3D" id="3.40.50.970">
    <property type="match status" value="1"/>
</dbReference>
<comment type="caution">
    <text evidence="5">The sequence shown here is derived from an EMBL/GenBank/DDBJ whole genome shotgun (WGS) entry which is preliminary data.</text>
</comment>
<gene>
    <name evidence="5" type="ORF">A2771_00890</name>
</gene>
<evidence type="ECO:0000313" key="5">
    <source>
        <dbReference type="EMBL" id="OGM21478.1"/>
    </source>
</evidence>
<name>A0A1F7Y494_9BACT</name>
<dbReference type="InterPro" id="IPR005474">
    <property type="entry name" value="Transketolase_N"/>
</dbReference>
<reference evidence="5 6" key="1">
    <citation type="journal article" date="2016" name="Nat. Commun.">
        <title>Thousands of microbial genomes shed light on interconnected biogeochemical processes in an aquifer system.</title>
        <authorList>
            <person name="Anantharaman K."/>
            <person name="Brown C.T."/>
            <person name="Hug L.A."/>
            <person name="Sharon I."/>
            <person name="Castelle C.J."/>
            <person name="Probst A.J."/>
            <person name="Thomas B.C."/>
            <person name="Singh A."/>
            <person name="Wilkins M.J."/>
            <person name="Karaoz U."/>
            <person name="Brodie E.L."/>
            <person name="Williams K.H."/>
            <person name="Hubbard S.S."/>
            <person name="Banfield J.F."/>
        </authorList>
    </citation>
    <scope>NUCLEOTIDE SEQUENCE [LARGE SCALE GENOMIC DNA]</scope>
</reference>
<keyword evidence="3" id="KW-0786">Thiamine pyrophosphate</keyword>
<dbReference type="PANTHER" id="PTHR47514">
    <property type="entry name" value="TRANSKETOLASE N-TERMINAL SECTION-RELATED"/>
    <property type="match status" value="1"/>
</dbReference>
<accession>A0A1F7Y494</accession>
<feature type="domain" description="Transketolase N-terminal" evidence="4">
    <location>
        <begin position="27"/>
        <end position="213"/>
    </location>
</feature>
<dbReference type="AlphaFoldDB" id="A0A1F7Y494"/>